<feature type="signal peptide" evidence="1">
    <location>
        <begin position="1"/>
        <end position="23"/>
    </location>
</feature>
<sequence>MRSRTKKWWSFVESLWFVVVAVANRGRSGSVFRVPGSGIPLVNRWPRARWAVLKSRSSGGRRRVNEGLRRAFTAAACPPLPGQPQTPPHCLIHNHFSTALFHRHPLHRPENRGRKDRKRG</sequence>
<evidence type="ECO:0000313" key="2">
    <source>
        <dbReference type="EMBL" id="MBW47200.1"/>
    </source>
</evidence>
<dbReference type="EMBL" id="GGFK01013879">
    <property type="protein sequence ID" value="MBW47200.1"/>
    <property type="molecule type" value="Transcribed_RNA"/>
</dbReference>
<evidence type="ECO:0000256" key="1">
    <source>
        <dbReference type="SAM" id="SignalP"/>
    </source>
</evidence>
<name>A0A2M4B2H4_9DIPT</name>
<dbReference type="AlphaFoldDB" id="A0A2M4B2H4"/>
<reference evidence="2" key="1">
    <citation type="submission" date="2018-01" db="EMBL/GenBank/DDBJ databases">
        <title>An insight into the sialome of Amazonian anophelines.</title>
        <authorList>
            <person name="Ribeiro J.M."/>
            <person name="Scarpassa V."/>
            <person name="Calvo E."/>
        </authorList>
    </citation>
    <scope>NUCLEOTIDE SEQUENCE</scope>
    <source>
        <tissue evidence="2">Salivary glands</tissue>
    </source>
</reference>
<accession>A0A2M4B2H4</accession>
<keyword evidence="1" id="KW-0732">Signal</keyword>
<protein>
    <submittedName>
        <fullName evidence="2">Putative secreted protein</fullName>
    </submittedName>
</protein>
<proteinExistence type="predicted"/>
<feature type="chain" id="PRO_5014811509" evidence="1">
    <location>
        <begin position="24"/>
        <end position="120"/>
    </location>
</feature>
<organism evidence="2">
    <name type="scientific">Anopheles triannulatus</name>
    <dbReference type="NCBI Taxonomy" id="58253"/>
    <lineage>
        <taxon>Eukaryota</taxon>
        <taxon>Metazoa</taxon>
        <taxon>Ecdysozoa</taxon>
        <taxon>Arthropoda</taxon>
        <taxon>Hexapoda</taxon>
        <taxon>Insecta</taxon>
        <taxon>Pterygota</taxon>
        <taxon>Neoptera</taxon>
        <taxon>Endopterygota</taxon>
        <taxon>Diptera</taxon>
        <taxon>Nematocera</taxon>
        <taxon>Culicoidea</taxon>
        <taxon>Culicidae</taxon>
        <taxon>Anophelinae</taxon>
        <taxon>Anopheles</taxon>
    </lineage>
</organism>